<dbReference type="Pfam" id="PF17802">
    <property type="entry name" value="SpaA"/>
    <property type="match status" value="1"/>
</dbReference>
<feature type="domain" description="Gram-positive pilin subunit D1 N-terminal" evidence="10">
    <location>
        <begin position="49"/>
        <end position="251"/>
    </location>
</feature>
<dbReference type="InterPro" id="IPR048052">
    <property type="entry name" value="FM1-like"/>
</dbReference>
<dbReference type="NCBIfam" id="TIGR01167">
    <property type="entry name" value="LPXTG_anchor"/>
    <property type="match status" value="1"/>
</dbReference>
<keyword evidence="14" id="KW-1185">Reference proteome</keyword>
<evidence type="ECO:0000313" key="12">
    <source>
        <dbReference type="EMBL" id="MDY5152556.1"/>
    </source>
</evidence>
<dbReference type="Proteomes" id="UP000182744">
    <property type="component" value="Unassembled WGS sequence"/>
</dbReference>
<feature type="domain" description="SpaA-like prealbumin fold" evidence="11">
    <location>
        <begin position="453"/>
        <end position="567"/>
    </location>
</feature>
<keyword evidence="5" id="KW-0572">Peptidoglycan-anchor</keyword>
<feature type="signal peptide" evidence="8">
    <location>
        <begin position="1"/>
        <end position="27"/>
    </location>
</feature>
<evidence type="ECO:0000256" key="6">
    <source>
        <dbReference type="SAM" id="MobiDB-lite"/>
    </source>
</evidence>
<evidence type="ECO:0000259" key="10">
    <source>
        <dbReference type="Pfam" id="PF16555"/>
    </source>
</evidence>
<name>A0A1G7EIF7_9ACTO</name>
<evidence type="ECO:0000256" key="4">
    <source>
        <dbReference type="ARBA" id="ARBA00022729"/>
    </source>
</evidence>
<comment type="similarity">
    <text evidence="1">Belongs to the serine-aspartate repeat-containing protein (SDr) family.</text>
</comment>
<keyword evidence="7" id="KW-0472">Membrane</keyword>
<evidence type="ECO:0000259" key="11">
    <source>
        <dbReference type="Pfam" id="PF17802"/>
    </source>
</evidence>
<dbReference type="AlphaFoldDB" id="A0A1G7EIF7"/>
<dbReference type="Gene3D" id="2.60.40.740">
    <property type="match status" value="1"/>
</dbReference>
<reference evidence="12" key="3">
    <citation type="submission" date="2023-10" db="EMBL/GenBank/DDBJ databases">
        <title>Whole Genome based description of the genera Actinobaculum and Actinotignum reveals a complex phylogenetic relationship within the species included in the genus Actinotignum.</title>
        <authorList>
            <person name="Jensen C.S."/>
            <person name="Dargis R."/>
            <person name="Kemp M."/>
            <person name="Christensen J.J."/>
        </authorList>
    </citation>
    <scope>NUCLEOTIDE SEQUENCE</scope>
    <source>
        <strain evidence="12">Actinobaculum_suis_CCUG19206T</strain>
    </source>
</reference>
<evidence type="ECO:0000259" key="9">
    <source>
        <dbReference type="Pfam" id="PF00746"/>
    </source>
</evidence>
<dbReference type="InterPro" id="IPR013783">
    <property type="entry name" value="Ig-like_fold"/>
</dbReference>
<keyword evidence="7" id="KW-0812">Transmembrane</keyword>
<evidence type="ECO:0000313" key="13">
    <source>
        <dbReference type="EMBL" id="SDE63449.1"/>
    </source>
</evidence>
<protein>
    <submittedName>
        <fullName evidence="13">LPXTG-motif cell wall anchor domain-containing protein</fullName>
    </submittedName>
    <submittedName>
        <fullName evidence="12">SpaH/EbpB family LPXTG-anchored major pilin</fullName>
    </submittedName>
</protein>
<keyword evidence="7" id="KW-1133">Transmembrane helix</keyword>
<dbReference type="PANTHER" id="PTHR36108">
    <property type="entry name" value="COLOSSIN-B-RELATED"/>
    <property type="match status" value="1"/>
</dbReference>
<dbReference type="InterPro" id="IPR019931">
    <property type="entry name" value="LPXTG_anchor"/>
</dbReference>
<dbReference type="Pfam" id="PF16555">
    <property type="entry name" value="GramPos_pilinD1"/>
    <property type="match status" value="1"/>
</dbReference>
<evidence type="ECO:0000313" key="14">
    <source>
        <dbReference type="Proteomes" id="UP000182744"/>
    </source>
</evidence>
<gene>
    <name evidence="12" type="ORF">R6G71_00575</name>
    <name evidence="13" type="ORF">SAMN05421878_11816</name>
</gene>
<dbReference type="PANTHER" id="PTHR36108:SF13">
    <property type="entry name" value="COLOSSIN-B-RELATED"/>
    <property type="match status" value="1"/>
</dbReference>
<keyword evidence="4 8" id="KW-0732">Signal</keyword>
<dbReference type="NCBIfam" id="NF033902">
    <property type="entry name" value="iso_D2_wall_anc"/>
    <property type="match status" value="1"/>
</dbReference>
<feature type="chain" id="PRO_5010281456" evidence="8">
    <location>
        <begin position="28"/>
        <end position="633"/>
    </location>
</feature>
<dbReference type="EMBL" id="JAWNFU010000001">
    <property type="protein sequence ID" value="MDY5152556.1"/>
    <property type="molecule type" value="Genomic_DNA"/>
</dbReference>
<feature type="region of interest" description="Disordered" evidence="6">
    <location>
        <begin position="427"/>
        <end position="447"/>
    </location>
</feature>
<dbReference type="InterPro" id="IPR041033">
    <property type="entry name" value="SpaA_PFL_dom_1"/>
</dbReference>
<keyword evidence="3" id="KW-0964">Secreted</keyword>
<evidence type="ECO:0000256" key="1">
    <source>
        <dbReference type="ARBA" id="ARBA00007257"/>
    </source>
</evidence>
<evidence type="ECO:0000256" key="7">
    <source>
        <dbReference type="SAM" id="Phobius"/>
    </source>
</evidence>
<dbReference type="Pfam" id="PF00746">
    <property type="entry name" value="Gram_pos_anchor"/>
    <property type="match status" value="1"/>
</dbReference>
<dbReference type="InterPro" id="IPR032364">
    <property type="entry name" value="GramPos_pilinD1_N"/>
</dbReference>
<dbReference type="GO" id="GO:0005975">
    <property type="term" value="P:carbohydrate metabolic process"/>
    <property type="evidence" value="ECO:0007669"/>
    <property type="project" value="UniProtKB-ARBA"/>
</dbReference>
<feature type="transmembrane region" description="Helical" evidence="7">
    <location>
        <begin position="601"/>
        <end position="621"/>
    </location>
</feature>
<evidence type="ECO:0000256" key="3">
    <source>
        <dbReference type="ARBA" id="ARBA00022525"/>
    </source>
</evidence>
<evidence type="ECO:0000256" key="5">
    <source>
        <dbReference type="ARBA" id="ARBA00023088"/>
    </source>
</evidence>
<proteinExistence type="inferred from homology"/>
<dbReference type="EMBL" id="FNAU01000018">
    <property type="protein sequence ID" value="SDE63449.1"/>
    <property type="molecule type" value="Genomic_DNA"/>
</dbReference>
<feature type="domain" description="Gram-positive cocci surface proteins LPxTG" evidence="9">
    <location>
        <begin position="593"/>
        <end position="628"/>
    </location>
</feature>
<reference evidence="14" key="2">
    <citation type="submission" date="2016-10" db="EMBL/GenBank/DDBJ databases">
        <authorList>
            <person name="Varghese N."/>
        </authorList>
    </citation>
    <scope>NUCLEOTIDE SEQUENCE [LARGE SCALE GENOMIC DNA]</scope>
    <source>
        <strain evidence="14">DSM 20639</strain>
    </source>
</reference>
<organism evidence="13 14">
    <name type="scientific">Actinobaculum suis</name>
    <dbReference type="NCBI Taxonomy" id="1657"/>
    <lineage>
        <taxon>Bacteria</taxon>
        <taxon>Bacillati</taxon>
        <taxon>Actinomycetota</taxon>
        <taxon>Actinomycetes</taxon>
        <taxon>Actinomycetales</taxon>
        <taxon>Actinomycetaceae</taxon>
        <taxon>Actinobaculum</taxon>
    </lineage>
</organism>
<dbReference type="Gene3D" id="2.60.40.10">
    <property type="entry name" value="Immunoglobulins"/>
    <property type="match status" value="2"/>
</dbReference>
<evidence type="ECO:0000256" key="2">
    <source>
        <dbReference type="ARBA" id="ARBA00022512"/>
    </source>
</evidence>
<accession>A0A1G7EIF7</accession>
<evidence type="ECO:0000256" key="8">
    <source>
        <dbReference type="SAM" id="SignalP"/>
    </source>
</evidence>
<keyword evidence="2" id="KW-0134">Cell wall</keyword>
<dbReference type="SUPFAM" id="SSF117074">
    <property type="entry name" value="Hypothetical protein PA1324"/>
    <property type="match status" value="1"/>
</dbReference>
<dbReference type="Proteomes" id="UP001273799">
    <property type="component" value="Unassembled WGS sequence"/>
</dbReference>
<reference evidence="13" key="1">
    <citation type="submission" date="2016-10" db="EMBL/GenBank/DDBJ databases">
        <authorList>
            <person name="de Groot N.N."/>
        </authorList>
    </citation>
    <scope>NUCLEOTIDE SEQUENCE [LARGE SCALE GENOMIC DNA]</scope>
    <source>
        <strain evidence="13">DSM 20639</strain>
    </source>
</reference>
<sequence length="633" mass="66349">MKKTIKRALVALTASAALLVSPLAAYAAPPAVDPSPDAPWSETGKAYTGSIEVHKYMAASGSLENVTNDGTKQNAEALAGLTPVQNVEYTVEKLDSITYTVVKEGTPAEEKQETFNVDVTNFDTWTKISGLVKKFNANPSAETIQLDASNVDVPEGYTLKDELATLKFVDATPASVTTNESGSAKFDNLALGLYRVTEGDPVNAQTASGKLDGLTAAAPFYMTVPIALANDSDPVNNTQFLYATHVYPKNQVDTVTKNISSAAKSYLPGDKISYDVTATINAYTANNLHGYAIYDKPAPHGFAEVEAALATGSLDTQDESLKATVGTVVLLKGDGNVSETLSLGTDYTVELKEEIVFDPMVKPGSDPGKVMPRIQVNFTEAGLEKIAAAKRADQGAQVRVTYTFTISEYVGSGDAIVNNGGFVLGRPAGVDPSTPPTEKPTDPSKDPVLHLKDFTLTKVDAGDTTKKLEGAEFYVFSTKEAADLCAKDTAQCETSESLHKTIAAPAGASDGMEKPGAGGGAGPIMVTGADGTAKSSKPISDGTYYFVEIKAPTGYVKTPNTIAINLTHVDGEPGYAATITNVPQQDGASWFGLPATGSTGVVILAIIGAVLILGGAALFSYTAKRRKEQQHSA</sequence>
<dbReference type="RefSeq" id="WP_074663713.1">
    <property type="nucleotide sequence ID" value="NZ_FNAU01000018.1"/>
</dbReference>